<protein>
    <submittedName>
        <fullName evidence="2">Uncharacterized protein</fullName>
    </submittedName>
</protein>
<dbReference type="EMBL" id="MU032345">
    <property type="protein sequence ID" value="KAF3768812.1"/>
    <property type="molecule type" value="Genomic_DNA"/>
</dbReference>
<feature type="chain" id="PRO_5040252585" evidence="1">
    <location>
        <begin position="18"/>
        <end position="81"/>
    </location>
</feature>
<proteinExistence type="predicted"/>
<dbReference type="GeneID" id="63836591"/>
<evidence type="ECO:0000313" key="2">
    <source>
        <dbReference type="EMBL" id="KAF3768812.1"/>
    </source>
</evidence>
<accession>A0A9P5CSN7</accession>
<dbReference type="OrthoDB" id="2281372at2759"/>
<dbReference type="RefSeq" id="XP_040779773.1">
    <property type="nucleotide sequence ID" value="XM_040919462.1"/>
</dbReference>
<dbReference type="AlphaFoldDB" id="A0A9P5CSN7"/>
<dbReference type="Proteomes" id="UP000803844">
    <property type="component" value="Unassembled WGS sequence"/>
</dbReference>
<feature type="signal peptide" evidence="1">
    <location>
        <begin position="1"/>
        <end position="17"/>
    </location>
</feature>
<name>A0A9P5CSN7_CRYP1</name>
<sequence length="81" mass="8813">MRFTSILAFALPAVALAQSQAYGYSDKCPQCLSACELEITEVAAEQCYYSVFTEVNYIESICEAQDGYNCETTAVNDVCGS</sequence>
<reference evidence="2" key="1">
    <citation type="journal article" date="2020" name="Phytopathology">
        <title>Genome sequence of the chestnut blight fungus Cryphonectria parasitica EP155: A fundamental resource for an archetypical invasive plant pathogen.</title>
        <authorList>
            <person name="Crouch J.A."/>
            <person name="Dawe A."/>
            <person name="Aerts A."/>
            <person name="Barry K."/>
            <person name="Churchill A.C.L."/>
            <person name="Grimwood J."/>
            <person name="Hillman B."/>
            <person name="Milgroom M.G."/>
            <person name="Pangilinan J."/>
            <person name="Smith M."/>
            <person name="Salamov A."/>
            <person name="Schmutz J."/>
            <person name="Yadav J."/>
            <person name="Grigoriev I.V."/>
            <person name="Nuss D."/>
        </authorList>
    </citation>
    <scope>NUCLEOTIDE SEQUENCE</scope>
    <source>
        <strain evidence="2">EP155</strain>
    </source>
</reference>
<evidence type="ECO:0000313" key="3">
    <source>
        <dbReference type="Proteomes" id="UP000803844"/>
    </source>
</evidence>
<keyword evidence="1" id="KW-0732">Signal</keyword>
<comment type="caution">
    <text evidence="2">The sequence shown here is derived from an EMBL/GenBank/DDBJ whole genome shotgun (WGS) entry which is preliminary data.</text>
</comment>
<organism evidence="2 3">
    <name type="scientific">Cryphonectria parasitica (strain ATCC 38755 / EP155)</name>
    <dbReference type="NCBI Taxonomy" id="660469"/>
    <lineage>
        <taxon>Eukaryota</taxon>
        <taxon>Fungi</taxon>
        <taxon>Dikarya</taxon>
        <taxon>Ascomycota</taxon>
        <taxon>Pezizomycotina</taxon>
        <taxon>Sordariomycetes</taxon>
        <taxon>Sordariomycetidae</taxon>
        <taxon>Diaporthales</taxon>
        <taxon>Cryphonectriaceae</taxon>
        <taxon>Cryphonectria-Endothia species complex</taxon>
        <taxon>Cryphonectria</taxon>
    </lineage>
</organism>
<keyword evidence="3" id="KW-1185">Reference proteome</keyword>
<evidence type="ECO:0000256" key="1">
    <source>
        <dbReference type="SAM" id="SignalP"/>
    </source>
</evidence>
<gene>
    <name evidence="2" type="ORF">M406DRAFT_321013</name>
</gene>